<dbReference type="Proteomes" id="UP000029665">
    <property type="component" value="Unassembled WGS sequence"/>
</dbReference>
<name>A0A060SPP4_PYCCI</name>
<evidence type="ECO:0000259" key="1">
    <source>
        <dbReference type="Pfam" id="PF00326"/>
    </source>
</evidence>
<feature type="domain" description="Peptidase S9 prolyl oligopeptidase catalytic" evidence="1">
    <location>
        <begin position="306"/>
        <end position="357"/>
    </location>
</feature>
<comment type="caution">
    <text evidence="2">The sequence shown here is derived from an EMBL/GenBank/DDBJ whole genome shotgun (WGS) entry which is preliminary data.</text>
</comment>
<accession>A0A060SPP4</accession>
<dbReference type="AlphaFoldDB" id="A0A060SPP4"/>
<dbReference type="OMA" id="QRERWMQ"/>
<sequence length="682" mass="74655">MYDIFVSGDYEIRLFGDPRHDGESVPKLSITLTVDIEQPDGWAFGDALGVGVTAHDGWWTMQNLTFSSELQDSLKLELLHQTRLAPTQTRVIPIKLTQTRPIALEMLRFTLEVVSENATTSLDIALPVRQRERWMQPGEPGAGIKASYFWGGAVPTAFLVTAPQAINVGHPKPPMVREWISSPPISGYERSLNKSTAGPYFQQAALHGAWTGMGQAHKMHGVRWTPFIKFYTTAFSGENGVSRSRPKFCLWDIRMGDKEPGTWRAGSPIKWSELCRLLDTSNHKPIRAILDSSLTPDDNDLFLSNLVDTPILAIHGGNDENVPVWHTREAVSVLKTWNPDANVTFREDPGEPHWYPSVFENEQVRSFISSTLESTAKPADGAIARVFTLTVAIPSDSGSMHGWSILALTIPGRLGRLTVEIGKSAIRVHTKNVKAFSIHLGALPKDTSGLPIHVDGKRLPSLVNEERNTSDRPLTFAKSSGGQWMPHVERIVPNKSPTGRIAKVLDSARAITIVIPAKKASQELSAALRLAHNLDVYLKLDADIIVDEEAVQKLAESSLGSGNIIVLGLGHFAQALLRQQKTAFGLTHGVLTLKGRLLDKPNMATLFLHPHPEHASSVILFMHGVDSAGLERALRVFPIRTGVTVPDWIVLGGQADERGTAGVEGAGVWGNDCGWNEAVSAF</sequence>
<dbReference type="STRING" id="5643.A0A060SPP4"/>
<dbReference type="HOGENOM" id="CLU_014627_0_0_1"/>
<gene>
    <name evidence="2" type="ORF">BN946_scf184750.g2</name>
</gene>
<proteinExistence type="predicted"/>
<dbReference type="GO" id="GO:0008236">
    <property type="term" value="F:serine-type peptidase activity"/>
    <property type="evidence" value="ECO:0007669"/>
    <property type="project" value="InterPro"/>
</dbReference>
<evidence type="ECO:0000313" key="2">
    <source>
        <dbReference type="EMBL" id="CDO76522.1"/>
    </source>
</evidence>
<dbReference type="OrthoDB" id="449091at2759"/>
<dbReference type="InterPro" id="IPR001375">
    <property type="entry name" value="Peptidase_S9_cat"/>
</dbReference>
<dbReference type="GO" id="GO:0006508">
    <property type="term" value="P:proteolysis"/>
    <property type="evidence" value="ECO:0007669"/>
    <property type="project" value="InterPro"/>
</dbReference>
<dbReference type="EMBL" id="CCBP010000384">
    <property type="protein sequence ID" value="CDO76522.1"/>
    <property type="molecule type" value="Genomic_DNA"/>
</dbReference>
<evidence type="ECO:0000313" key="3">
    <source>
        <dbReference type="Proteomes" id="UP000029665"/>
    </source>
</evidence>
<dbReference type="InterPro" id="IPR029058">
    <property type="entry name" value="AB_hydrolase_fold"/>
</dbReference>
<keyword evidence="3" id="KW-1185">Reference proteome</keyword>
<protein>
    <recommendedName>
        <fullName evidence="1">Peptidase S9 prolyl oligopeptidase catalytic domain-containing protein</fullName>
    </recommendedName>
</protein>
<reference evidence="2" key="1">
    <citation type="submission" date="2014-01" db="EMBL/GenBank/DDBJ databases">
        <title>The genome of the white-rot fungus Pycnoporus cinnabarinus: a basidiomycete model with a versatile arsenal for lignocellulosic biomass breakdown.</title>
        <authorList>
            <person name="Levasseur A."/>
            <person name="Lomascolo A."/>
            <person name="Ruiz-Duenas F.J."/>
            <person name="Uzan E."/>
            <person name="Piumi F."/>
            <person name="Kues U."/>
            <person name="Ram A.F.J."/>
            <person name="Murat C."/>
            <person name="Haon M."/>
            <person name="Benoit I."/>
            <person name="Arfi Y."/>
            <person name="Chevret D."/>
            <person name="Drula E."/>
            <person name="Kwon M.J."/>
            <person name="Gouret P."/>
            <person name="Lesage-Meessen L."/>
            <person name="Lombard V."/>
            <person name="Mariette J."/>
            <person name="Noirot C."/>
            <person name="Park J."/>
            <person name="Patyshakuliyeva A."/>
            <person name="Wieneger R.A.B."/>
            <person name="Wosten H.A.B."/>
            <person name="Martin F."/>
            <person name="Coutinho P.M."/>
            <person name="de Vries R."/>
            <person name="Martinez A.T."/>
            <person name="Klopp C."/>
            <person name="Pontarotti P."/>
            <person name="Henrissat B."/>
            <person name="Record E."/>
        </authorList>
    </citation>
    <scope>NUCLEOTIDE SEQUENCE [LARGE SCALE GENOMIC DNA]</scope>
    <source>
        <strain evidence="2">BRFM137</strain>
    </source>
</reference>
<organism evidence="2 3">
    <name type="scientific">Pycnoporus cinnabarinus</name>
    <name type="common">Cinnabar-red polypore</name>
    <name type="synonym">Trametes cinnabarina</name>
    <dbReference type="NCBI Taxonomy" id="5643"/>
    <lineage>
        <taxon>Eukaryota</taxon>
        <taxon>Fungi</taxon>
        <taxon>Dikarya</taxon>
        <taxon>Basidiomycota</taxon>
        <taxon>Agaricomycotina</taxon>
        <taxon>Agaricomycetes</taxon>
        <taxon>Polyporales</taxon>
        <taxon>Polyporaceae</taxon>
        <taxon>Trametes</taxon>
    </lineage>
</organism>
<dbReference type="SUPFAM" id="SSF53474">
    <property type="entry name" value="alpha/beta-Hydrolases"/>
    <property type="match status" value="1"/>
</dbReference>
<dbReference type="Gene3D" id="3.40.50.1820">
    <property type="entry name" value="alpha/beta hydrolase"/>
    <property type="match status" value="1"/>
</dbReference>
<dbReference type="Pfam" id="PF00326">
    <property type="entry name" value="Peptidase_S9"/>
    <property type="match status" value="1"/>
</dbReference>